<dbReference type="Proteomes" id="UP000789396">
    <property type="component" value="Unassembled WGS sequence"/>
</dbReference>
<feature type="non-terminal residue" evidence="1">
    <location>
        <position position="1"/>
    </location>
</feature>
<dbReference type="AlphaFoldDB" id="A0A9N9ETU1"/>
<dbReference type="EMBL" id="CAJVPZ010019622">
    <property type="protein sequence ID" value="CAG8695252.1"/>
    <property type="molecule type" value="Genomic_DNA"/>
</dbReference>
<proteinExistence type="predicted"/>
<evidence type="ECO:0000313" key="1">
    <source>
        <dbReference type="EMBL" id="CAG8695252.1"/>
    </source>
</evidence>
<feature type="non-terminal residue" evidence="1">
    <location>
        <position position="39"/>
    </location>
</feature>
<protein>
    <submittedName>
        <fullName evidence="1">17362_t:CDS:1</fullName>
    </submittedName>
</protein>
<comment type="caution">
    <text evidence="1">The sequence shown here is derived from an EMBL/GenBank/DDBJ whole genome shotgun (WGS) entry which is preliminary data.</text>
</comment>
<keyword evidence="2" id="KW-1185">Reference proteome</keyword>
<evidence type="ECO:0000313" key="2">
    <source>
        <dbReference type="Proteomes" id="UP000789396"/>
    </source>
</evidence>
<organism evidence="1 2">
    <name type="scientific">Racocetra fulgida</name>
    <dbReference type="NCBI Taxonomy" id="60492"/>
    <lineage>
        <taxon>Eukaryota</taxon>
        <taxon>Fungi</taxon>
        <taxon>Fungi incertae sedis</taxon>
        <taxon>Mucoromycota</taxon>
        <taxon>Glomeromycotina</taxon>
        <taxon>Glomeromycetes</taxon>
        <taxon>Diversisporales</taxon>
        <taxon>Gigasporaceae</taxon>
        <taxon>Racocetra</taxon>
    </lineage>
</organism>
<name>A0A9N9ETU1_9GLOM</name>
<accession>A0A9N9ETU1</accession>
<sequence length="39" mass="4523">MRKAFKAKIEKNGTIETRSRCYTVEALMQGSFHKYNGNN</sequence>
<reference evidence="1" key="1">
    <citation type="submission" date="2021-06" db="EMBL/GenBank/DDBJ databases">
        <authorList>
            <person name="Kallberg Y."/>
            <person name="Tangrot J."/>
            <person name="Rosling A."/>
        </authorList>
    </citation>
    <scope>NUCLEOTIDE SEQUENCE</scope>
    <source>
        <strain evidence="1">IN212</strain>
    </source>
</reference>
<gene>
    <name evidence="1" type="ORF">RFULGI_LOCUS10178</name>
</gene>